<dbReference type="CDD" id="cd05301">
    <property type="entry name" value="GDH"/>
    <property type="match status" value="1"/>
</dbReference>
<dbReference type="InterPro" id="IPR036291">
    <property type="entry name" value="NAD(P)-bd_dom_sf"/>
</dbReference>
<comment type="similarity">
    <text evidence="2">Belongs to the D-isomer specific 2-hydroxyacid dehydrogenase family.</text>
</comment>
<evidence type="ECO:0000256" key="2">
    <source>
        <dbReference type="RuleBase" id="RU003719"/>
    </source>
</evidence>
<gene>
    <name evidence="5" type="ORF">L2W38_03565</name>
</gene>
<dbReference type="InterPro" id="IPR050223">
    <property type="entry name" value="D-isomer_2-hydroxyacid_DH"/>
</dbReference>
<dbReference type="SUPFAM" id="SSF52283">
    <property type="entry name" value="Formate/glycerate dehydrogenase catalytic domain-like"/>
    <property type="match status" value="1"/>
</dbReference>
<accession>A0ABS9EL09</accession>
<feature type="domain" description="D-isomer specific 2-hydroxyacid dehydrogenase NAD-binding" evidence="4">
    <location>
        <begin position="108"/>
        <end position="286"/>
    </location>
</feature>
<dbReference type="EMBL" id="JAKGUD010000003">
    <property type="protein sequence ID" value="MCF4141892.1"/>
    <property type="molecule type" value="Genomic_DNA"/>
</dbReference>
<dbReference type="SUPFAM" id="SSF51735">
    <property type="entry name" value="NAD(P)-binding Rossmann-fold domains"/>
    <property type="match status" value="1"/>
</dbReference>
<comment type="caution">
    <text evidence="5">The sequence shown here is derived from an EMBL/GenBank/DDBJ whole genome shotgun (WGS) entry which is preliminary data.</text>
</comment>
<evidence type="ECO:0000313" key="5">
    <source>
        <dbReference type="EMBL" id="MCF4141892.1"/>
    </source>
</evidence>
<dbReference type="RefSeq" id="WP_236098653.1">
    <property type="nucleotide sequence ID" value="NZ_JAKGUD010000003.1"/>
</dbReference>
<feature type="domain" description="D-isomer specific 2-hydroxyacid dehydrogenase catalytic" evidence="3">
    <location>
        <begin position="4"/>
        <end position="318"/>
    </location>
</feature>
<dbReference type="InterPro" id="IPR006139">
    <property type="entry name" value="D-isomer_2_OHA_DH_cat_dom"/>
</dbReference>
<dbReference type="Pfam" id="PF00389">
    <property type="entry name" value="2-Hacid_dh"/>
    <property type="match status" value="1"/>
</dbReference>
<evidence type="ECO:0000259" key="4">
    <source>
        <dbReference type="Pfam" id="PF02826"/>
    </source>
</evidence>
<dbReference type="PANTHER" id="PTHR10996:SF283">
    <property type="entry name" value="GLYOXYLATE_HYDROXYPYRUVATE REDUCTASE B"/>
    <property type="match status" value="1"/>
</dbReference>
<evidence type="ECO:0000256" key="1">
    <source>
        <dbReference type="ARBA" id="ARBA00023002"/>
    </source>
</evidence>
<dbReference type="Pfam" id="PF02826">
    <property type="entry name" value="2-Hacid_dh_C"/>
    <property type="match status" value="1"/>
</dbReference>
<proteinExistence type="inferred from homology"/>
<organism evidence="5 6">
    <name type="scientific">Dethiosulfovibrio marinus</name>
    <dbReference type="NCBI Taxonomy" id="133532"/>
    <lineage>
        <taxon>Bacteria</taxon>
        <taxon>Thermotogati</taxon>
        <taxon>Synergistota</taxon>
        <taxon>Synergistia</taxon>
        <taxon>Synergistales</taxon>
        <taxon>Dethiosulfovibrionaceae</taxon>
        <taxon>Dethiosulfovibrio</taxon>
    </lineage>
</organism>
<evidence type="ECO:0000313" key="6">
    <source>
        <dbReference type="Proteomes" id="UP001200430"/>
    </source>
</evidence>
<dbReference type="InterPro" id="IPR029753">
    <property type="entry name" value="D-isomer_DH_CS"/>
</dbReference>
<dbReference type="Proteomes" id="UP001200430">
    <property type="component" value="Unassembled WGS sequence"/>
</dbReference>
<dbReference type="InterPro" id="IPR006140">
    <property type="entry name" value="D-isomer_DH_NAD-bd"/>
</dbReference>
<evidence type="ECO:0000259" key="3">
    <source>
        <dbReference type="Pfam" id="PF00389"/>
    </source>
</evidence>
<sequence>MNKVYVCHKIPEAGLNLLNGKVEYRCWDGDGPVPRDLLLEEISDVDGVITMLTEKVDSEFFDNAPRVKVVSNYAVGYNNVDVEEATSRGVKITNTPGVLTEATADIAFGLLVAASRRFTEAERYLRSGKWTCWHPTMLLGREIFGKTLGLIGFGRIGKAVARRAAGFGMKVIYHTPSGGPATDQGDGPRWVSFEEILEKSDYLSLHCPLNDRTRGLIGKKELERMKQDAVLVNTSRGPVVDQTSLYESLRDGVIGAAGLDVYDEEPISPEDPLLSLENVVMLPHIGSATREARDAMATMAVSNMLDVLEGKEPRNPVN</sequence>
<dbReference type="Gene3D" id="3.40.50.720">
    <property type="entry name" value="NAD(P)-binding Rossmann-like Domain"/>
    <property type="match status" value="2"/>
</dbReference>
<protein>
    <submittedName>
        <fullName evidence="5">D-glycerate dehydrogenase</fullName>
    </submittedName>
</protein>
<keyword evidence="6" id="KW-1185">Reference proteome</keyword>
<dbReference type="PANTHER" id="PTHR10996">
    <property type="entry name" value="2-HYDROXYACID DEHYDROGENASE-RELATED"/>
    <property type="match status" value="1"/>
</dbReference>
<name>A0ABS9EL09_9BACT</name>
<keyword evidence="1 2" id="KW-0560">Oxidoreductase</keyword>
<dbReference type="PROSITE" id="PS00671">
    <property type="entry name" value="D_2_HYDROXYACID_DH_3"/>
    <property type="match status" value="1"/>
</dbReference>
<reference evidence="5 6" key="1">
    <citation type="submission" date="2022-01" db="EMBL/GenBank/DDBJ databases">
        <title>Dethiosulfovibrio faecalis sp. nov., a novel proteolytic, non-sulfur-reducing bacterium isolated from a marine aquaculture solid waste bioreactor.</title>
        <authorList>
            <person name="Grabowski S."/>
            <person name="Apolinario E."/>
            <person name="Schneider N."/>
            <person name="Marshall C.W."/>
            <person name="Sowers K.R."/>
        </authorList>
    </citation>
    <scope>NUCLEOTIDE SEQUENCE [LARGE SCALE GENOMIC DNA]</scope>
    <source>
        <strain evidence="5 6">DSM 12537</strain>
    </source>
</reference>